<gene>
    <name evidence="2" type="ORF">CKO25_04795</name>
</gene>
<dbReference type="PANTHER" id="PTHR37530:SF1">
    <property type="entry name" value="OUTER MEMBRANE PROTEIN SLP"/>
    <property type="match status" value="1"/>
</dbReference>
<evidence type="ECO:0008006" key="4">
    <source>
        <dbReference type="Google" id="ProtNLM"/>
    </source>
</evidence>
<keyword evidence="1" id="KW-0732">Signal</keyword>
<feature type="signal peptide" evidence="1">
    <location>
        <begin position="1"/>
        <end position="25"/>
    </location>
</feature>
<comment type="caution">
    <text evidence="2">The sequence shown here is derived from an EMBL/GenBank/DDBJ whole genome shotgun (WGS) entry which is preliminary data.</text>
</comment>
<dbReference type="InterPro" id="IPR004658">
    <property type="entry name" value="OMP_Slp"/>
</dbReference>
<dbReference type="AlphaFoldDB" id="A0A9X1B880"/>
<dbReference type="PANTHER" id="PTHR37530">
    <property type="entry name" value="OUTER MEMBRANE PROTEIN SLP"/>
    <property type="match status" value="1"/>
</dbReference>
<organism evidence="2 3">
    <name type="scientific">Thiocapsa imhoffii</name>
    <dbReference type="NCBI Taxonomy" id="382777"/>
    <lineage>
        <taxon>Bacteria</taxon>
        <taxon>Pseudomonadati</taxon>
        <taxon>Pseudomonadota</taxon>
        <taxon>Gammaproteobacteria</taxon>
        <taxon>Chromatiales</taxon>
        <taxon>Chromatiaceae</taxon>
        <taxon>Thiocapsa</taxon>
    </lineage>
</organism>
<sequence length="184" mass="19433">MPQHAYSAMLATTLALVLLGGCASSRDCVGVIGASGLTPDTVVALGQGEGAIVTWGGVIARAHNRPTETDIETIGYPLDRCGRPVATESTIGRFILVQPGFLEPTEYRQGRQLTATGRIAPAREGDIGATRYSFPVLDQAVVRLWPEDAPAALGGWTPRPRPWFSIGLGNWNYRGVGGGIGVSF</sequence>
<dbReference type="Proteomes" id="UP001138802">
    <property type="component" value="Unassembled WGS sequence"/>
</dbReference>
<protein>
    <recommendedName>
        <fullName evidence="4">Slp family lipoprotein</fullName>
    </recommendedName>
</protein>
<dbReference type="RefSeq" id="WP_200386786.1">
    <property type="nucleotide sequence ID" value="NZ_NRSD01000003.1"/>
</dbReference>
<evidence type="ECO:0000256" key="1">
    <source>
        <dbReference type="SAM" id="SignalP"/>
    </source>
</evidence>
<name>A0A9X1B880_9GAMM</name>
<reference evidence="2 3" key="1">
    <citation type="journal article" date="2020" name="Microorganisms">
        <title>Osmotic Adaptation and Compatible Solute Biosynthesis of Phototrophic Bacteria as Revealed from Genome Analyses.</title>
        <authorList>
            <person name="Imhoff J.F."/>
            <person name="Rahn T."/>
            <person name="Kunzel S."/>
            <person name="Keller A."/>
            <person name="Neulinger S.C."/>
        </authorList>
    </citation>
    <scope>NUCLEOTIDE SEQUENCE [LARGE SCALE GENOMIC DNA]</scope>
    <source>
        <strain evidence="2 3">DSM 21303</strain>
    </source>
</reference>
<keyword evidence="3" id="KW-1185">Reference proteome</keyword>
<accession>A0A9X1B880</accession>
<evidence type="ECO:0000313" key="3">
    <source>
        <dbReference type="Proteomes" id="UP001138802"/>
    </source>
</evidence>
<feature type="chain" id="PRO_5040740269" description="Slp family lipoprotein" evidence="1">
    <location>
        <begin position="26"/>
        <end position="184"/>
    </location>
</feature>
<evidence type="ECO:0000313" key="2">
    <source>
        <dbReference type="EMBL" id="MBK1643983.1"/>
    </source>
</evidence>
<proteinExistence type="predicted"/>
<dbReference type="GO" id="GO:0019867">
    <property type="term" value="C:outer membrane"/>
    <property type="evidence" value="ECO:0007669"/>
    <property type="project" value="InterPro"/>
</dbReference>
<dbReference type="Pfam" id="PF03843">
    <property type="entry name" value="Slp"/>
    <property type="match status" value="1"/>
</dbReference>
<dbReference type="EMBL" id="NRSD01000003">
    <property type="protein sequence ID" value="MBK1643983.1"/>
    <property type="molecule type" value="Genomic_DNA"/>
</dbReference>